<dbReference type="Pfam" id="PF00528">
    <property type="entry name" value="BPD_transp_1"/>
    <property type="match status" value="1"/>
</dbReference>
<feature type="transmembrane region" description="Helical" evidence="7">
    <location>
        <begin position="109"/>
        <end position="130"/>
    </location>
</feature>
<sequence length="342" mass="35951">MREEQEGVMRTFVTTRIAAMLAILVALTGVMFVLAHISPLDPVKGQLGAQSSQEAVAARREALGLNEPLLVQFWNYLTGAVTGDLGTSYRTRHPVASDLGDFLPATLELALVGIAIALLLAALLAFSTALKWRGSAVLRAVLFTGSSAPMFLLGILGLIVFYQQLGWVPANGRTGITDLPSGPTGLLIVDGLLHARFDVVIDALHHLLLPAVVIAIGPAVAIGRVLRSSLLADIDSDYARTARAKGLSEGRIMAGHVLRNSVGAALSMTGLQIGLMFSGVLVVEQVFGWPGIGQYIAQSIPVADFPAIAGVTLMLGALYVFINTMVDLLQAAADPRITVKGG</sequence>
<evidence type="ECO:0000256" key="3">
    <source>
        <dbReference type="ARBA" id="ARBA00022475"/>
    </source>
</evidence>
<evidence type="ECO:0000313" key="10">
    <source>
        <dbReference type="Proteomes" id="UP000515734"/>
    </source>
</evidence>
<dbReference type="PROSITE" id="PS50928">
    <property type="entry name" value="ABC_TM1"/>
    <property type="match status" value="1"/>
</dbReference>
<evidence type="ECO:0000256" key="6">
    <source>
        <dbReference type="ARBA" id="ARBA00023136"/>
    </source>
</evidence>
<dbReference type="PANTHER" id="PTHR43163">
    <property type="entry name" value="DIPEPTIDE TRANSPORT SYSTEM PERMEASE PROTEIN DPPB-RELATED"/>
    <property type="match status" value="1"/>
</dbReference>
<name>A0A6S6P540_9MYCO</name>
<feature type="transmembrane region" description="Helical" evidence="7">
    <location>
        <begin position="303"/>
        <end position="322"/>
    </location>
</feature>
<dbReference type="PANTHER" id="PTHR43163:SF6">
    <property type="entry name" value="DIPEPTIDE TRANSPORT SYSTEM PERMEASE PROTEIN DPPB-RELATED"/>
    <property type="match status" value="1"/>
</dbReference>
<gene>
    <name evidence="9" type="ORF">NIIDNTM18_17750</name>
</gene>
<dbReference type="GO" id="GO:0055085">
    <property type="term" value="P:transmembrane transport"/>
    <property type="evidence" value="ECO:0007669"/>
    <property type="project" value="InterPro"/>
</dbReference>
<feature type="transmembrane region" description="Helical" evidence="7">
    <location>
        <begin position="207"/>
        <end position="226"/>
    </location>
</feature>
<keyword evidence="5 7" id="KW-1133">Transmembrane helix</keyword>
<keyword evidence="4 7" id="KW-0812">Transmembrane</keyword>
<keyword evidence="2 7" id="KW-0813">Transport</keyword>
<dbReference type="CDD" id="cd06261">
    <property type="entry name" value="TM_PBP2"/>
    <property type="match status" value="1"/>
</dbReference>
<feature type="transmembrane region" description="Helical" evidence="7">
    <location>
        <begin position="137"/>
        <end position="162"/>
    </location>
</feature>
<evidence type="ECO:0000313" key="9">
    <source>
        <dbReference type="EMBL" id="BCI52497.1"/>
    </source>
</evidence>
<dbReference type="EMBL" id="AP023287">
    <property type="protein sequence ID" value="BCI52497.1"/>
    <property type="molecule type" value="Genomic_DNA"/>
</dbReference>
<comment type="subcellular location">
    <subcellularLocation>
        <location evidence="1 7">Cell membrane</location>
        <topology evidence="1 7">Multi-pass membrane protein</topology>
    </subcellularLocation>
</comment>
<evidence type="ECO:0000259" key="8">
    <source>
        <dbReference type="PROSITE" id="PS50928"/>
    </source>
</evidence>
<dbReference type="Proteomes" id="UP000515734">
    <property type="component" value="Chromosome"/>
</dbReference>
<evidence type="ECO:0000256" key="2">
    <source>
        <dbReference type="ARBA" id="ARBA00022448"/>
    </source>
</evidence>
<proteinExistence type="inferred from homology"/>
<comment type="similarity">
    <text evidence="7">Belongs to the binding-protein-dependent transport system permease family.</text>
</comment>
<keyword evidence="3" id="KW-1003">Cell membrane</keyword>
<evidence type="ECO:0000256" key="4">
    <source>
        <dbReference type="ARBA" id="ARBA00022692"/>
    </source>
</evidence>
<dbReference type="SUPFAM" id="SSF161098">
    <property type="entry name" value="MetI-like"/>
    <property type="match status" value="1"/>
</dbReference>
<feature type="transmembrane region" description="Helical" evidence="7">
    <location>
        <begin position="261"/>
        <end position="283"/>
    </location>
</feature>
<dbReference type="Pfam" id="PF19300">
    <property type="entry name" value="BPD_transp_1_N"/>
    <property type="match status" value="1"/>
</dbReference>
<evidence type="ECO:0000256" key="7">
    <source>
        <dbReference type="RuleBase" id="RU363032"/>
    </source>
</evidence>
<evidence type="ECO:0000256" key="1">
    <source>
        <dbReference type="ARBA" id="ARBA00004651"/>
    </source>
</evidence>
<dbReference type="InterPro" id="IPR000515">
    <property type="entry name" value="MetI-like"/>
</dbReference>
<feature type="transmembrane region" description="Helical" evidence="7">
    <location>
        <begin position="12"/>
        <end position="37"/>
    </location>
</feature>
<reference evidence="9 10" key="1">
    <citation type="submission" date="2020-07" db="EMBL/GenBank/DDBJ databases">
        <title>Complete genome sequence of Mycolicibacterium litorale like strain isolated from cardiac implantable electronic device infection.</title>
        <authorList>
            <person name="Fukano H."/>
            <person name="Miyama H."/>
            <person name="Hoshino Y."/>
        </authorList>
    </citation>
    <scope>NUCLEOTIDE SEQUENCE [LARGE SCALE GENOMIC DNA]</scope>
    <source>
        <strain evidence="9 10">NIIDNTM18</strain>
    </source>
</reference>
<organism evidence="9 10">
    <name type="scientific">Mycolicibacterium litorale</name>
    <dbReference type="NCBI Taxonomy" id="758802"/>
    <lineage>
        <taxon>Bacteria</taxon>
        <taxon>Bacillati</taxon>
        <taxon>Actinomycetota</taxon>
        <taxon>Actinomycetes</taxon>
        <taxon>Mycobacteriales</taxon>
        <taxon>Mycobacteriaceae</taxon>
        <taxon>Mycolicibacterium</taxon>
    </lineage>
</organism>
<keyword evidence="6 7" id="KW-0472">Membrane</keyword>
<protein>
    <submittedName>
        <fullName evidence="9">Peptide ABC transporter permease</fullName>
    </submittedName>
</protein>
<dbReference type="Gene3D" id="1.10.3720.10">
    <property type="entry name" value="MetI-like"/>
    <property type="match status" value="1"/>
</dbReference>
<evidence type="ECO:0000256" key="5">
    <source>
        <dbReference type="ARBA" id="ARBA00022989"/>
    </source>
</evidence>
<dbReference type="GO" id="GO:0005886">
    <property type="term" value="C:plasma membrane"/>
    <property type="evidence" value="ECO:0007669"/>
    <property type="project" value="UniProtKB-SubCell"/>
</dbReference>
<dbReference type="InterPro" id="IPR045621">
    <property type="entry name" value="BPD_transp_1_N"/>
</dbReference>
<dbReference type="AlphaFoldDB" id="A0A6S6P540"/>
<accession>A0A6S6P540</accession>
<feature type="domain" description="ABC transmembrane type-1" evidence="8">
    <location>
        <begin position="103"/>
        <end position="330"/>
    </location>
</feature>
<dbReference type="InterPro" id="IPR035906">
    <property type="entry name" value="MetI-like_sf"/>
</dbReference>